<keyword evidence="2" id="KW-1185">Reference proteome</keyword>
<comment type="caution">
    <text evidence="1">The sequence shown here is derived from an EMBL/GenBank/DDBJ whole genome shotgun (WGS) entry which is preliminary data.</text>
</comment>
<evidence type="ECO:0000313" key="2">
    <source>
        <dbReference type="Proteomes" id="UP001501734"/>
    </source>
</evidence>
<reference evidence="2" key="1">
    <citation type="journal article" date="2019" name="Int. J. Syst. Evol. Microbiol.">
        <title>The Global Catalogue of Microorganisms (GCM) 10K type strain sequencing project: providing services to taxonomists for standard genome sequencing and annotation.</title>
        <authorList>
            <consortium name="The Broad Institute Genomics Platform"/>
            <consortium name="The Broad Institute Genome Sequencing Center for Infectious Disease"/>
            <person name="Wu L."/>
            <person name="Ma J."/>
        </authorList>
    </citation>
    <scope>NUCLEOTIDE SEQUENCE [LARGE SCALE GENOMIC DNA]</scope>
    <source>
        <strain evidence="2">JCM 17250</strain>
    </source>
</reference>
<dbReference type="Proteomes" id="UP001501734">
    <property type="component" value="Unassembled WGS sequence"/>
</dbReference>
<protein>
    <submittedName>
        <fullName evidence="1">Uncharacterized protein</fullName>
    </submittedName>
</protein>
<evidence type="ECO:0000313" key="1">
    <source>
        <dbReference type="EMBL" id="GAA4079887.1"/>
    </source>
</evidence>
<proteinExistence type="predicted"/>
<organism evidence="1 2">
    <name type="scientific">Amphibacillus indicireducens</name>
    <dbReference type="NCBI Taxonomy" id="1076330"/>
    <lineage>
        <taxon>Bacteria</taxon>
        <taxon>Bacillati</taxon>
        <taxon>Bacillota</taxon>
        <taxon>Bacilli</taxon>
        <taxon>Bacillales</taxon>
        <taxon>Bacillaceae</taxon>
        <taxon>Amphibacillus</taxon>
    </lineage>
</organism>
<accession>A0ABP7W3F0</accession>
<name>A0ABP7W3F0_9BACI</name>
<gene>
    <name evidence="1" type="ORF">GCM10022410_24940</name>
</gene>
<sequence length="56" mass="6391">MRKGNRKKAIKALGKSCSSSKKTRFGFLKRSMAYWKKDLDSLFIFSKDGLPSICDD</sequence>
<dbReference type="EMBL" id="BAABDL010000144">
    <property type="protein sequence ID" value="GAA4079887.1"/>
    <property type="molecule type" value="Genomic_DNA"/>
</dbReference>